<evidence type="ECO:0000313" key="2">
    <source>
        <dbReference type="Proteomes" id="UP000799779"/>
    </source>
</evidence>
<dbReference type="OrthoDB" id="206201at2759"/>
<gene>
    <name evidence="1" type="ORF">P154DRAFT_539728</name>
</gene>
<dbReference type="EMBL" id="ML977665">
    <property type="protein sequence ID" value="KAF1994283.1"/>
    <property type="molecule type" value="Genomic_DNA"/>
</dbReference>
<evidence type="ECO:0000313" key="1">
    <source>
        <dbReference type="EMBL" id="KAF1994283.1"/>
    </source>
</evidence>
<organism evidence="1 2">
    <name type="scientific">Amniculicola lignicola CBS 123094</name>
    <dbReference type="NCBI Taxonomy" id="1392246"/>
    <lineage>
        <taxon>Eukaryota</taxon>
        <taxon>Fungi</taxon>
        <taxon>Dikarya</taxon>
        <taxon>Ascomycota</taxon>
        <taxon>Pezizomycotina</taxon>
        <taxon>Dothideomycetes</taxon>
        <taxon>Pleosporomycetidae</taxon>
        <taxon>Pleosporales</taxon>
        <taxon>Amniculicolaceae</taxon>
        <taxon>Amniculicola</taxon>
    </lineage>
</organism>
<dbReference type="AlphaFoldDB" id="A0A6A5VXK6"/>
<sequence length="244" mass="27465">MLYVVASGTAGLLDVQSLDQRLCLSLLFENGLFKRLRPQPKTFGDSPTPRIISSSTLFERQQGLVGGASVLPLEGKRILAVVLATALLPFLETLWVQPSFAHLGIQFFRSLDGELPNITKLFLDMRQAPVISPNRVIFGNGYTEQANSHIIYPNASVLALENLKNLEADAGVDYYLATKACLQWEYLPVGEPDKSFESAIVQRMFYQNVIKRLEFELFRAWHLRSEDLNSLDLWVNEFCWGPIG</sequence>
<keyword evidence="2" id="KW-1185">Reference proteome</keyword>
<accession>A0A6A5VXK6</accession>
<protein>
    <submittedName>
        <fullName evidence="1">Uncharacterized protein</fullName>
    </submittedName>
</protein>
<reference evidence="1" key="1">
    <citation type="journal article" date="2020" name="Stud. Mycol.">
        <title>101 Dothideomycetes genomes: a test case for predicting lifestyles and emergence of pathogens.</title>
        <authorList>
            <person name="Haridas S."/>
            <person name="Albert R."/>
            <person name="Binder M."/>
            <person name="Bloem J."/>
            <person name="Labutti K."/>
            <person name="Salamov A."/>
            <person name="Andreopoulos B."/>
            <person name="Baker S."/>
            <person name="Barry K."/>
            <person name="Bills G."/>
            <person name="Bluhm B."/>
            <person name="Cannon C."/>
            <person name="Castanera R."/>
            <person name="Culley D."/>
            <person name="Daum C."/>
            <person name="Ezra D."/>
            <person name="Gonzalez J."/>
            <person name="Henrissat B."/>
            <person name="Kuo A."/>
            <person name="Liang C."/>
            <person name="Lipzen A."/>
            <person name="Lutzoni F."/>
            <person name="Magnuson J."/>
            <person name="Mondo S."/>
            <person name="Nolan M."/>
            <person name="Ohm R."/>
            <person name="Pangilinan J."/>
            <person name="Park H.-J."/>
            <person name="Ramirez L."/>
            <person name="Alfaro M."/>
            <person name="Sun H."/>
            <person name="Tritt A."/>
            <person name="Yoshinaga Y."/>
            <person name="Zwiers L.-H."/>
            <person name="Turgeon B."/>
            <person name="Goodwin S."/>
            <person name="Spatafora J."/>
            <person name="Crous P."/>
            <person name="Grigoriev I."/>
        </authorList>
    </citation>
    <scope>NUCLEOTIDE SEQUENCE</scope>
    <source>
        <strain evidence="1">CBS 123094</strain>
    </source>
</reference>
<dbReference type="Proteomes" id="UP000799779">
    <property type="component" value="Unassembled WGS sequence"/>
</dbReference>
<proteinExistence type="predicted"/>
<name>A0A6A5VXK6_9PLEO</name>